<feature type="compositionally biased region" description="Acidic residues" evidence="9">
    <location>
        <begin position="327"/>
        <end position="337"/>
    </location>
</feature>
<organism evidence="10 11">
    <name type="scientific">Capsaspora owczarzaki (strain ATCC 30864)</name>
    <dbReference type="NCBI Taxonomy" id="595528"/>
    <lineage>
        <taxon>Eukaryota</taxon>
        <taxon>Filasterea</taxon>
        <taxon>Capsaspora</taxon>
    </lineage>
</organism>
<feature type="compositionally biased region" description="Polar residues" evidence="9">
    <location>
        <begin position="338"/>
        <end position="349"/>
    </location>
</feature>
<dbReference type="Proteomes" id="UP000008743">
    <property type="component" value="Unassembled WGS sequence"/>
</dbReference>
<sequence>MADAKVKEALSLMAEAAKLETTSVFAMRFKPDWEGASALYDRAANLTNAARAYEHNINANTKLARAMLQIRSYFQAAKAFEAAANSARMLKDMKQASDLYKKSVELYRQNGTNDTAVQVLEKAAKYTEEVDPLQAAQMYLDAIDIQLAEGKKRQVSEAFRRAAALFLNANKTREAVKALQDHLAVLQEINQLEVAHKNILAIVVVFLKAEDYVAADKAAQDGLSVQRFAMSDEGKAAFDLLEAYDKGDAKGFEAVTKRQVFSFLDNEICKVARNLRVGGSTMGASSTSSQPAPAGRNELFARSTPAPVATPAAPVAPVASAAPIDSEPTEQDADADNEASSLFSPTTAIPTDVAPAAAVQSAPAAPQQEDSNDLL</sequence>
<evidence type="ECO:0000256" key="8">
    <source>
        <dbReference type="ARBA" id="ARBA00042485"/>
    </source>
</evidence>
<keyword evidence="3" id="KW-0813">Transport</keyword>
<dbReference type="GO" id="GO:0019905">
    <property type="term" value="F:syntaxin binding"/>
    <property type="evidence" value="ECO:0007669"/>
    <property type="project" value="TreeGrafter"/>
</dbReference>
<dbReference type="RefSeq" id="XP_004344440.1">
    <property type="nucleotide sequence ID" value="XM_004344390.2"/>
</dbReference>
<dbReference type="OMA" id="RSWFHAA"/>
<dbReference type="InterPro" id="IPR000744">
    <property type="entry name" value="NSF_attach"/>
</dbReference>
<evidence type="ECO:0000256" key="4">
    <source>
        <dbReference type="ARBA" id="ARBA00022892"/>
    </source>
</evidence>
<name>A0A0D2X4R1_CAPO3</name>
<evidence type="ECO:0000256" key="5">
    <source>
        <dbReference type="ARBA" id="ARBA00022927"/>
    </source>
</evidence>
<dbReference type="EMBL" id="KE346371">
    <property type="protein sequence ID" value="KJE96499.1"/>
    <property type="molecule type" value="Genomic_DNA"/>
</dbReference>
<dbReference type="GO" id="GO:0006886">
    <property type="term" value="P:intracellular protein transport"/>
    <property type="evidence" value="ECO:0007669"/>
    <property type="project" value="InterPro"/>
</dbReference>
<dbReference type="SUPFAM" id="SSF48452">
    <property type="entry name" value="TPR-like"/>
    <property type="match status" value="1"/>
</dbReference>
<dbReference type="Pfam" id="PF14938">
    <property type="entry name" value="SNAP"/>
    <property type="match status" value="1"/>
</dbReference>
<protein>
    <recommendedName>
        <fullName evidence="7">Gamma-soluble NSF attachment protein</fullName>
    </recommendedName>
    <alternativeName>
        <fullName evidence="8">N-ethylmaleimide-sensitive factor attachment protein gamma</fullName>
    </alternativeName>
</protein>
<evidence type="ECO:0000313" key="10">
    <source>
        <dbReference type="EMBL" id="KJE96499.1"/>
    </source>
</evidence>
<evidence type="ECO:0000256" key="7">
    <source>
        <dbReference type="ARBA" id="ARBA00040047"/>
    </source>
</evidence>
<proteinExistence type="inferred from homology"/>
<keyword evidence="5" id="KW-0653">Protein transport</keyword>
<feature type="compositionally biased region" description="Low complexity" evidence="9">
    <location>
        <begin position="307"/>
        <end position="323"/>
    </location>
</feature>
<dbReference type="STRING" id="595528.A0A0D2X4R1"/>
<dbReference type="PhylomeDB" id="A0A0D2X4R1"/>
<evidence type="ECO:0000256" key="9">
    <source>
        <dbReference type="SAM" id="MobiDB-lite"/>
    </source>
</evidence>
<dbReference type="GO" id="GO:0031201">
    <property type="term" value="C:SNARE complex"/>
    <property type="evidence" value="ECO:0007669"/>
    <property type="project" value="TreeGrafter"/>
</dbReference>
<evidence type="ECO:0000256" key="2">
    <source>
        <dbReference type="ARBA" id="ARBA00010050"/>
    </source>
</evidence>
<dbReference type="eggNOG" id="KOG1585">
    <property type="taxonomic scope" value="Eukaryota"/>
</dbReference>
<gene>
    <name evidence="10" type="ORF">CAOG_006819</name>
</gene>
<evidence type="ECO:0000256" key="1">
    <source>
        <dbReference type="ARBA" id="ARBA00004170"/>
    </source>
</evidence>
<comment type="similarity">
    <text evidence="2">Belongs to the SNAP family.</text>
</comment>
<dbReference type="GO" id="GO:0005774">
    <property type="term" value="C:vacuolar membrane"/>
    <property type="evidence" value="ECO:0007669"/>
    <property type="project" value="TreeGrafter"/>
</dbReference>
<keyword evidence="11" id="KW-1185">Reference proteome</keyword>
<dbReference type="InParanoid" id="A0A0D2X4R1"/>
<comment type="subcellular location">
    <subcellularLocation>
        <location evidence="1">Membrane</location>
        <topology evidence="1">Peripheral membrane protein</topology>
    </subcellularLocation>
</comment>
<dbReference type="InterPro" id="IPR011990">
    <property type="entry name" value="TPR-like_helical_dom_sf"/>
</dbReference>
<dbReference type="GO" id="GO:0016192">
    <property type="term" value="P:vesicle-mediated transport"/>
    <property type="evidence" value="ECO:0007669"/>
    <property type="project" value="UniProtKB-KW"/>
</dbReference>
<accession>A0A0D2X4R1</accession>
<feature type="compositionally biased region" description="Low complexity" evidence="9">
    <location>
        <begin position="353"/>
        <end position="368"/>
    </location>
</feature>
<evidence type="ECO:0000256" key="6">
    <source>
        <dbReference type="ARBA" id="ARBA00023136"/>
    </source>
</evidence>
<dbReference type="Gene3D" id="1.25.40.10">
    <property type="entry name" value="Tetratricopeptide repeat domain"/>
    <property type="match status" value="1"/>
</dbReference>
<dbReference type="PANTHER" id="PTHR13768">
    <property type="entry name" value="SOLUBLE NSF ATTACHMENT PROTEIN SNAP"/>
    <property type="match status" value="1"/>
</dbReference>
<feature type="region of interest" description="Disordered" evidence="9">
    <location>
        <begin position="307"/>
        <end position="375"/>
    </location>
</feature>
<evidence type="ECO:0000256" key="3">
    <source>
        <dbReference type="ARBA" id="ARBA00022448"/>
    </source>
</evidence>
<keyword evidence="6" id="KW-0472">Membrane</keyword>
<dbReference type="OrthoDB" id="26569at2759"/>
<dbReference type="GO" id="GO:0005483">
    <property type="term" value="F:soluble NSF attachment protein activity"/>
    <property type="evidence" value="ECO:0007669"/>
    <property type="project" value="TreeGrafter"/>
</dbReference>
<dbReference type="PANTHER" id="PTHR13768:SF2">
    <property type="entry name" value="GAMMA-SOLUBLE NSF ATTACHMENT PROTEIN"/>
    <property type="match status" value="1"/>
</dbReference>
<reference evidence="11" key="1">
    <citation type="submission" date="2011-02" db="EMBL/GenBank/DDBJ databases">
        <title>The Genome Sequence of Capsaspora owczarzaki ATCC 30864.</title>
        <authorList>
            <person name="Russ C."/>
            <person name="Cuomo C."/>
            <person name="Burger G."/>
            <person name="Gray M.W."/>
            <person name="Holland P.W.H."/>
            <person name="King N."/>
            <person name="Lang F.B.F."/>
            <person name="Roger A.J."/>
            <person name="Ruiz-Trillo I."/>
            <person name="Young S.K."/>
            <person name="Zeng Q."/>
            <person name="Gargeya S."/>
            <person name="Alvarado L."/>
            <person name="Berlin A."/>
            <person name="Chapman S.B."/>
            <person name="Chen Z."/>
            <person name="Freedman E."/>
            <person name="Gellesch M."/>
            <person name="Goldberg J."/>
            <person name="Griggs A."/>
            <person name="Gujja S."/>
            <person name="Heilman E."/>
            <person name="Heiman D."/>
            <person name="Howarth C."/>
            <person name="Mehta T."/>
            <person name="Neiman D."/>
            <person name="Pearson M."/>
            <person name="Roberts A."/>
            <person name="Saif S."/>
            <person name="Shea T."/>
            <person name="Shenoy N."/>
            <person name="Sisk P."/>
            <person name="Stolte C."/>
            <person name="Sykes S."/>
            <person name="White J."/>
            <person name="Yandava C."/>
            <person name="Haas B."/>
            <person name="Nusbaum C."/>
            <person name="Birren B."/>
        </authorList>
    </citation>
    <scope>NUCLEOTIDE SEQUENCE</scope>
    <source>
        <strain evidence="11">ATCC 30864</strain>
    </source>
</reference>
<dbReference type="AlphaFoldDB" id="A0A0D2X4R1"/>
<evidence type="ECO:0000313" key="11">
    <source>
        <dbReference type="Proteomes" id="UP000008743"/>
    </source>
</evidence>
<keyword evidence="4" id="KW-0931">ER-Golgi transport</keyword>